<evidence type="ECO:0000256" key="7">
    <source>
        <dbReference type="ARBA" id="ARBA00038171"/>
    </source>
</evidence>
<dbReference type="GO" id="GO:0006825">
    <property type="term" value="P:copper ion transport"/>
    <property type="evidence" value="ECO:0007669"/>
    <property type="project" value="UniProtKB-KW"/>
</dbReference>
<dbReference type="SUPFAM" id="SSF55008">
    <property type="entry name" value="HMA, heavy metal-associated domain"/>
    <property type="match status" value="1"/>
</dbReference>
<reference evidence="9 10" key="1">
    <citation type="journal article" date="2018" name="Mol. Biol. Evol.">
        <title>Broad Genomic Sampling Reveals a Smut Pathogenic Ancestry of the Fungal Clade Ustilaginomycotina.</title>
        <authorList>
            <person name="Kijpornyongpan T."/>
            <person name="Mondo S.J."/>
            <person name="Barry K."/>
            <person name="Sandor L."/>
            <person name="Lee J."/>
            <person name="Lipzen A."/>
            <person name="Pangilinan J."/>
            <person name="LaButti K."/>
            <person name="Hainaut M."/>
            <person name="Henrissat B."/>
            <person name="Grigoriev I.V."/>
            <person name="Spatafora J.W."/>
            <person name="Aime M.C."/>
        </authorList>
    </citation>
    <scope>NUCLEOTIDE SEQUENCE [LARGE SCALE GENOMIC DNA]</scope>
    <source>
        <strain evidence="9 10">MCA 5214</strain>
    </source>
</reference>
<evidence type="ECO:0000256" key="5">
    <source>
        <dbReference type="ARBA" id="ARBA00023065"/>
    </source>
</evidence>
<evidence type="ECO:0000256" key="6">
    <source>
        <dbReference type="ARBA" id="ARBA00023186"/>
    </source>
</evidence>
<dbReference type="Gene3D" id="3.30.70.100">
    <property type="match status" value="1"/>
</dbReference>
<dbReference type="GO" id="GO:0016531">
    <property type="term" value="F:copper chaperone activity"/>
    <property type="evidence" value="ECO:0007669"/>
    <property type="project" value="TreeGrafter"/>
</dbReference>
<dbReference type="Proteomes" id="UP000245884">
    <property type="component" value="Unassembled WGS sequence"/>
</dbReference>
<dbReference type="PROSITE" id="PS50846">
    <property type="entry name" value="HMA_2"/>
    <property type="match status" value="1"/>
</dbReference>
<keyword evidence="4" id="KW-0186">Copper</keyword>
<dbReference type="InterPro" id="IPR036163">
    <property type="entry name" value="HMA_dom_sf"/>
</dbReference>
<dbReference type="GeneID" id="37030043"/>
<evidence type="ECO:0000313" key="10">
    <source>
        <dbReference type="Proteomes" id="UP000245884"/>
    </source>
</evidence>
<keyword evidence="5" id="KW-0406">Ion transport</keyword>
<dbReference type="CDD" id="cd00371">
    <property type="entry name" value="HMA"/>
    <property type="match status" value="1"/>
</dbReference>
<name>A0A316UV63_9BASI</name>
<evidence type="ECO:0000256" key="4">
    <source>
        <dbReference type="ARBA" id="ARBA00023008"/>
    </source>
</evidence>
<dbReference type="RefSeq" id="XP_025362833.1">
    <property type="nucleotide sequence ID" value="XM_025508220.1"/>
</dbReference>
<dbReference type="PANTHER" id="PTHR46365:SF1">
    <property type="entry name" value="COPPER TRANSPORT PROTEIN ATOX1"/>
    <property type="match status" value="1"/>
</dbReference>
<protein>
    <recommendedName>
        <fullName evidence="8">HMA domain-containing protein</fullName>
    </recommendedName>
</protein>
<feature type="domain" description="HMA" evidence="8">
    <location>
        <begin position="1"/>
        <end position="61"/>
    </location>
</feature>
<keyword evidence="3" id="KW-0187">Copper transport</keyword>
<evidence type="ECO:0000259" key="8">
    <source>
        <dbReference type="PROSITE" id="PS50846"/>
    </source>
</evidence>
<keyword evidence="10" id="KW-1185">Reference proteome</keyword>
<sequence length="68" mass="7090">MTCTGCSSAITRVLTRLETAGSIQSFNVDLEGQDVTVKPGAAGMGFDEVREKVAKTGKEILSGEVVEA</sequence>
<dbReference type="STRING" id="1569628.A0A316UV63"/>
<dbReference type="PANTHER" id="PTHR46365">
    <property type="entry name" value="COPPER TRANSPORT PROTEIN ATOX1"/>
    <property type="match status" value="1"/>
</dbReference>
<keyword evidence="1" id="KW-0813">Transport</keyword>
<comment type="similarity">
    <text evidence="7">Belongs to the ATX1 family.</text>
</comment>
<evidence type="ECO:0000256" key="1">
    <source>
        <dbReference type="ARBA" id="ARBA00022448"/>
    </source>
</evidence>
<dbReference type="InterPro" id="IPR006121">
    <property type="entry name" value="HMA_dom"/>
</dbReference>
<dbReference type="AlphaFoldDB" id="A0A316UV63"/>
<dbReference type="InterPro" id="IPR051881">
    <property type="entry name" value="Copper_transport_ATOX1-like"/>
</dbReference>
<evidence type="ECO:0000256" key="3">
    <source>
        <dbReference type="ARBA" id="ARBA00022796"/>
    </source>
</evidence>
<accession>A0A316UV63</accession>
<proteinExistence type="inferred from homology"/>
<keyword evidence="2" id="KW-0479">Metal-binding</keyword>
<dbReference type="GO" id="GO:0046872">
    <property type="term" value="F:metal ion binding"/>
    <property type="evidence" value="ECO:0007669"/>
    <property type="project" value="UniProtKB-KW"/>
</dbReference>
<dbReference type="Pfam" id="PF00403">
    <property type="entry name" value="HMA"/>
    <property type="match status" value="1"/>
</dbReference>
<gene>
    <name evidence="9" type="ORF">BDZ90DRAFT_260038</name>
</gene>
<evidence type="ECO:0000313" key="9">
    <source>
        <dbReference type="EMBL" id="PWN28221.1"/>
    </source>
</evidence>
<keyword evidence="6" id="KW-0143">Chaperone</keyword>
<dbReference type="GO" id="GO:0005829">
    <property type="term" value="C:cytosol"/>
    <property type="evidence" value="ECO:0007669"/>
    <property type="project" value="TreeGrafter"/>
</dbReference>
<evidence type="ECO:0000256" key="2">
    <source>
        <dbReference type="ARBA" id="ARBA00022723"/>
    </source>
</evidence>
<dbReference type="EMBL" id="KZ819666">
    <property type="protein sequence ID" value="PWN28221.1"/>
    <property type="molecule type" value="Genomic_DNA"/>
</dbReference>
<organism evidence="9 10">
    <name type="scientific">Jaminaea rosea</name>
    <dbReference type="NCBI Taxonomy" id="1569628"/>
    <lineage>
        <taxon>Eukaryota</taxon>
        <taxon>Fungi</taxon>
        <taxon>Dikarya</taxon>
        <taxon>Basidiomycota</taxon>
        <taxon>Ustilaginomycotina</taxon>
        <taxon>Exobasidiomycetes</taxon>
        <taxon>Microstromatales</taxon>
        <taxon>Microstromatales incertae sedis</taxon>
        <taxon>Jaminaea</taxon>
    </lineage>
</organism>